<name>A0ABU8TFG9_9HYPH</name>
<keyword evidence="3 7" id="KW-0378">Hydrolase</keyword>
<evidence type="ECO:0000256" key="1">
    <source>
        <dbReference type="ARBA" id="ARBA00001255"/>
    </source>
</evidence>
<dbReference type="Pfam" id="PF16874">
    <property type="entry name" value="Glyco_hydro_36C"/>
    <property type="match status" value="1"/>
</dbReference>
<dbReference type="PANTHER" id="PTHR43053">
    <property type="entry name" value="GLYCOSIDASE FAMILY 31"/>
    <property type="match status" value="1"/>
</dbReference>
<organism evidence="7 8">
    <name type="scientific">Roseibium algae</name>
    <dbReference type="NCBI Taxonomy" id="3123038"/>
    <lineage>
        <taxon>Bacteria</taxon>
        <taxon>Pseudomonadati</taxon>
        <taxon>Pseudomonadota</taxon>
        <taxon>Alphaproteobacteria</taxon>
        <taxon>Hyphomicrobiales</taxon>
        <taxon>Stappiaceae</taxon>
        <taxon>Roseibium</taxon>
    </lineage>
</organism>
<evidence type="ECO:0000256" key="3">
    <source>
        <dbReference type="ARBA" id="ARBA00022801"/>
    </source>
</evidence>
<dbReference type="InterPro" id="IPR013785">
    <property type="entry name" value="Aldolase_TIM"/>
</dbReference>
<evidence type="ECO:0000259" key="6">
    <source>
        <dbReference type="Pfam" id="PF16875"/>
    </source>
</evidence>
<comment type="caution">
    <text evidence="7">The sequence shown here is derived from an EMBL/GenBank/DDBJ whole genome shotgun (WGS) entry which is preliminary data.</text>
</comment>
<dbReference type="Pfam" id="PF16875">
    <property type="entry name" value="Glyco_hydro_36N"/>
    <property type="match status" value="1"/>
</dbReference>
<gene>
    <name evidence="7" type="ORF">V6575_02265</name>
</gene>
<evidence type="ECO:0000256" key="2">
    <source>
        <dbReference type="ARBA" id="ARBA00012755"/>
    </source>
</evidence>
<dbReference type="InterPro" id="IPR013780">
    <property type="entry name" value="Glyco_hydro_b"/>
</dbReference>
<accession>A0ABU8TFG9</accession>
<dbReference type="EMBL" id="JBAKIA010000001">
    <property type="protein sequence ID" value="MEJ8472900.1"/>
    <property type="molecule type" value="Genomic_DNA"/>
</dbReference>
<protein>
    <recommendedName>
        <fullName evidence="2">alpha-galactosidase</fullName>
        <ecNumber evidence="2">3.2.1.22</ecNumber>
    </recommendedName>
</protein>
<dbReference type="InterPro" id="IPR050985">
    <property type="entry name" value="Alpha-glycosidase_related"/>
</dbReference>
<dbReference type="Proteomes" id="UP001385499">
    <property type="component" value="Unassembled WGS sequence"/>
</dbReference>
<reference evidence="7 8" key="1">
    <citation type="submission" date="2024-02" db="EMBL/GenBank/DDBJ databases">
        <title>Roseibium algae sp. nov., isolated from marine alga (Grateloupia sp.), showing potential in myo-inositol conversion.</title>
        <authorList>
            <person name="Wang Y."/>
        </authorList>
    </citation>
    <scope>NUCLEOTIDE SEQUENCE [LARGE SCALE GENOMIC DNA]</scope>
    <source>
        <strain evidence="7 8">H3510</strain>
    </source>
</reference>
<dbReference type="SUPFAM" id="SSF51445">
    <property type="entry name" value="(Trans)glycosidases"/>
    <property type="match status" value="1"/>
</dbReference>
<dbReference type="PRINTS" id="PR00743">
    <property type="entry name" value="GLHYDRLASE36"/>
</dbReference>
<evidence type="ECO:0000313" key="8">
    <source>
        <dbReference type="Proteomes" id="UP001385499"/>
    </source>
</evidence>
<dbReference type="InterPro" id="IPR038417">
    <property type="entry name" value="Alpga-gal_N_sf"/>
</dbReference>
<dbReference type="Gene3D" id="3.20.20.70">
    <property type="entry name" value="Aldolase class I"/>
    <property type="match status" value="1"/>
</dbReference>
<dbReference type="GO" id="GO:0004557">
    <property type="term" value="F:alpha-galactosidase activity"/>
    <property type="evidence" value="ECO:0007669"/>
    <property type="project" value="UniProtKB-EC"/>
</dbReference>
<sequence length="692" mass="77507">MIRTWHLCDKQQSLVLAATAGALPEIVYWGPALGPHADPDAIAKAHGYGITGGMLDELPALSISPETATGFHGQPGIEARRLDGRAIAPRFKFSSEQKDAQTGLKLIYQDEEAGLQLAFTFTLDETTSVLTAQSELNADEDIALCWLAAPAFPCPAHTNHMLEFSGRWCSEFQNNKTRFSPGARERTNRTGRTDHAHFPGLITLADSTTNTAGDAYGSHYGWSGGHSMIAEELADGRRQVQFGHAKGTQTKGKSFASAPLYATYSCTGLNGIGTAFQRHVRDRISTDIRTPRPVHYNCWEAVYFDHDLAELKDIATRAAELGAERFVLDDGWFGQRDDDTSSLGDWQIDPRKYPDGLSPLIEHIKSLGMEFGIWFEPEMVNEDSNLFRAHPDWVLGTRNQPRGRQQLVLDLRQKLVQDYLYTCIADVLGANDIGYVKWDHNRVLPVSDASQTDALYDLLNRLRHAFPKVEFESCASGGGRIDYGILQRTQRVWLSDSNDALERQKIQHNAALFLPSRVTGSHVGPRECHTSGRVLDIRMRAWTAAQRHMGFEMDPRELTNEEAAVLKSVTTWWKDNRNWMMHADILRLDTNDEAEIAELHRSENGDRCVIFSALLTPSDQILPKALRLTGLDPDANYRISLLNRLDAPSLSRGNCSLLHEDITLPGQVLMHHGLHLPWRFPESIWVVEVTRL</sequence>
<proteinExistence type="predicted"/>
<dbReference type="CDD" id="cd14791">
    <property type="entry name" value="GH36"/>
    <property type="match status" value="1"/>
</dbReference>
<feature type="domain" description="Glycosyl hydrolase family 36 C-terminal" evidence="5">
    <location>
        <begin position="602"/>
        <end position="678"/>
    </location>
</feature>
<keyword evidence="8" id="KW-1185">Reference proteome</keyword>
<keyword evidence="4 7" id="KW-0326">Glycosidase</keyword>
<evidence type="ECO:0000313" key="7">
    <source>
        <dbReference type="EMBL" id="MEJ8472900.1"/>
    </source>
</evidence>
<comment type="catalytic activity">
    <reaction evidence="1">
        <text>Hydrolysis of terminal, non-reducing alpha-D-galactose residues in alpha-D-galactosides, including galactose oligosaccharides, galactomannans and galactolipids.</text>
        <dbReference type="EC" id="3.2.1.22"/>
    </reaction>
</comment>
<dbReference type="Pfam" id="PF02065">
    <property type="entry name" value="Melibiase"/>
    <property type="match status" value="1"/>
</dbReference>
<dbReference type="RefSeq" id="WP_340272393.1">
    <property type="nucleotide sequence ID" value="NZ_JBAKIA010000001.1"/>
</dbReference>
<dbReference type="InterPro" id="IPR002252">
    <property type="entry name" value="Glyco_hydro_36"/>
</dbReference>
<dbReference type="InterPro" id="IPR031705">
    <property type="entry name" value="Glyco_hydro_36_C"/>
</dbReference>
<dbReference type="InterPro" id="IPR017853">
    <property type="entry name" value="GH"/>
</dbReference>
<dbReference type="Gene3D" id="2.60.40.1180">
    <property type="entry name" value="Golgi alpha-mannosidase II"/>
    <property type="match status" value="1"/>
</dbReference>
<dbReference type="Gene3D" id="2.70.98.60">
    <property type="entry name" value="alpha-galactosidase from lactobacil brevis"/>
    <property type="match status" value="1"/>
</dbReference>
<dbReference type="EC" id="3.2.1.22" evidence="2"/>
<evidence type="ECO:0000256" key="4">
    <source>
        <dbReference type="ARBA" id="ARBA00023295"/>
    </source>
</evidence>
<evidence type="ECO:0000259" key="5">
    <source>
        <dbReference type="Pfam" id="PF16874"/>
    </source>
</evidence>
<dbReference type="InterPro" id="IPR031704">
    <property type="entry name" value="Glyco_hydro_36_N"/>
</dbReference>
<dbReference type="PANTHER" id="PTHR43053:SF3">
    <property type="entry name" value="ALPHA-GALACTOSIDASE C-RELATED"/>
    <property type="match status" value="1"/>
</dbReference>
<feature type="domain" description="Glycosyl hydrolase family 36 N-terminal" evidence="6">
    <location>
        <begin position="23"/>
        <end position="243"/>
    </location>
</feature>